<proteinExistence type="predicted"/>
<dbReference type="Proteomes" id="UP000265703">
    <property type="component" value="Unassembled WGS sequence"/>
</dbReference>
<reference evidence="2 3" key="1">
    <citation type="submission" date="2018-06" db="EMBL/GenBank/DDBJ databases">
        <title>Comparative genomics reveals the genomic features of Rhizophagus irregularis, R. cerebriforme, R. diaphanum and Gigaspora rosea, and their symbiotic lifestyle signature.</title>
        <authorList>
            <person name="Morin E."/>
            <person name="San Clemente H."/>
            <person name="Chen E.C.H."/>
            <person name="De La Providencia I."/>
            <person name="Hainaut M."/>
            <person name="Kuo A."/>
            <person name="Kohler A."/>
            <person name="Murat C."/>
            <person name="Tang N."/>
            <person name="Roy S."/>
            <person name="Loubradou J."/>
            <person name="Henrissat B."/>
            <person name="Grigoriev I.V."/>
            <person name="Corradi N."/>
            <person name="Roux C."/>
            <person name="Martin F.M."/>
        </authorList>
    </citation>
    <scope>NUCLEOTIDE SEQUENCE [LARGE SCALE GENOMIC DNA]</scope>
    <source>
        <strain evidence="2 3">DAOM 227022</strain>
    </source>
</reference>
<accession>A0A397SLB3</accession>
<gene>
    <name evidence="2" type="ORF">C1645_829256</name>
</gene>
<comment type="caution">
    <text evidence="2">The sequence shown here is derived from an EMBL/GenBank/DDBJ whole genome shotgun (WGS) entry which is preliminary data.</text>
</comment>
<feature type="region of interest" description="Disordered" evidence="1">
    <location>
        <begin position="108"/>
        <end position="138"/>
    </location>
</feature>
<dbReference type="EMBL" id="QKYT01000363">
    <property type="protein sequence ID" value="RIA86442.1"/>
    <property type="molecule type" value="Genomic_DNA"/>
</dbReference>
<evidence type="ECO:0000313" key="3">
    <source>
        <dbReference type="Proteomes" id="UP000265703"/>
    </source>
</evidence>
<organism evidence="2 3">
    <name type="scientific">Glomus cerebriforme</name>
    <dbReference type="NCBI Taxonomy" id="658196"/>
    <lineage>
        <taxon>Eukaryota</taxon>
        <taxon>Fungi</taxon>
        <taxon>Fungi incertae sedis</taxon>
        <taxon>Mucoromycota</taxon>
        <taxon>Glomeromycotina</taxon>
        <taxon>Glomeromycetes</taxon>
        <taxon>Glomerales</taxon>
        <taxon>Glomeraceae</taxon>
        <taxon>Glomus</taxon>
    </lineage>
</organism>
<feature type="compositionally biased region" description="Pro residues" evidence="1">
    <location>
        <begin position="109"/>
        <end position="119"/>
    </location>
</feature>
<sequence>MKSDIMRDQLPNPVRFIIDLITTWTEDSIVKLSKKALYQKYLEWCGENGEKPFSNNIAGKKFSDIAKLRESGLGDIEEFSDIPQSDLPKNETTDIPIFNVPETVLRGPIIPPKIIPPQPEKSTPSPNTSKDKKADKQGGGIQDLFDYVAEDTCAPVASTSRTSETIKLPESIEPINEVVNLPPKETPTDSSKPSNELSSAILLARAQREERLRKWAIDHGENPDVFMTITEKERLDSIAFRDRMETDSRMCGYAKEMEEDPKEHMDMTVRERLIGEEIIHHSLEDDGVATSWLDTDEKWKKMISILQENDKLKRDKGRQRFQKGYNFSREQAFVLVPDQRICRSRSQVIPKEGGDEVEEVNICQISNIIPDGETIESIAQHIVQDNLGEKEVKAIAKALITSNPVATTSHLSRLRRELRKLNAPKKIISATLDEKTTCASNKI</sequence>
<dbReference type="OrthoDB" id="2438361at2759"/>
<keyword evidence="3" id="KW-1185">Reference proteome</keyword>
<evidence type="ECO:0000256" key="1">
    <source>
        <dbReference type="SAM" id="MobiDB-lite"/>
    </source>
</evidence>
<name>A0A397SLB3_9GLOM</name>
<protein>
    <recommendedName>
        <fullName evidence="4">DNA primase/nucleoside triphosphatase C-terminal domain-containing protein</fullName>
    </recommendedName>
</protein>
<evidence type="ECO:0000313" key="2">
    <source>
        <dbReference type="EMBL" id="RIA86442.1"/>
    </source>
</evidence>
<evidence type="ECO:0008006" key="4">
    <source>
        <dbReference type="Google" id="ProtNLM"/>
    </source>
</evidence>
<dbReference type="AlphaFoldDB" id="A0A397SLB3"/>